<sequence length="1075" mass="117087">MRFGVLGPLTAWTAGDHPVTIPGRKVRALLADLLAHDGRPVPADRLIDDLWAGRPPANATGALSAKISQLRRALDDAHPGARTLLAAHPAGYRLHIDPTTADHLRFTDLLTKARTTTDPHTKATRLTDALALWRGPAFADFHDEPFLRPTITRLEEQHLTAREEHAETRLHLGEHTQLADELTELLRHHPLRERLRATHMRALYRSGRQSEALDSYHHLRDHLADELGLDPSAHLTRLHHAILTHDPTLDTPAPPPAPRPPTAPPPPALPLPLTPLIGRDDALTAITTQLTTSRLVTLTGPGGVGKTRLALETATRLAPTYPDGVHLVELAALDHTGTTGTLTAVANHLTTTLGIRDTTGTPTTPLDRLTTTLRDRTMLLILDNCEHLIDHAAHLTTHLLRTAPGLRVLATSQEPLAIPGETVWNVPPLDVPTPGHDPRHAAAVQLFTQRATAATRDFTLDDTTTPAVATLCRRLDGIPLALELAATKVPALGVHGLVARLDDRFRLLATGHRGAPPRQQTLTAMIDWSFELLTPDEQTVLRRLAVHADGCTLDTAEATTSGPGLPPTAVPAILTRLVDRSLLTATHTPDGPRYRLLESVAHYCTGHLHHTGELPELRTRHLHHYTTLAETAAPHLHGPRQRHWLHHLDTETPNLRLALDTALTTGHPTHALRLTTALTWYWFLRGRLTEARTSLHAALTTPTTHETTSDDLTTLRALATTWHTGITLMHGTPPTGTPPPTGGDPTTLARARWFHAYAAIDTGDLTTTTHLLHHAHTAFTTTGDHWGNAAVHLTHAKLAHLRGDLTALDHHARHAATTFHTLGDTWGHLQATGWLGAHAEMTGDHTTANRLHHDSLHMARQLDLWPDIAGELAWLGWIAMQQADYTTATDLCHQAATLATSHGYHPLRIFAEMGLGFTARKAGHLDTAETHLRTVLDTTPGDHTPAPHLPMVHTELGYLAELRGDPTTARTHHLHALTLAERFDAPREKILALEGLAGALTLTGHHTHAAHLLGAAHTLRTTTALPPAPAEQTDINRITTRARHALGDTPYTQAHHHGTTLTPHQTTTLATTPPT</sequence>
<feature type="DNA-binding region" description="OmpR/PhoB-type" evidence="3">
    <location>
        <begin position="1"/>
        <end position="96"/>
    </location>
</feature>
<dbReference type="Gene3D" id="1.10.10.10">
    <property type="entry name" value="Winged helix-like DNA-binding domain superfamily/Winged helix DNA-binding domain"/>
    <property type="match status" value="1"/>
</dbReference>
<feature type="region of interest" description="Disordered" evidence="4">
    <location>
        <begin position="1051"/>
        <end position="1075"/>
    </location>
</feature>
<dbReference type="SUPFAM" id="SSF52540">
    <property type="entry name" value="P-loop containing nucleoside triphosphate hydrolases"/>
    <property type="match status" value="1"/>
</dbReference>
<dbReference type="GO" id="GO:0016853">
    <property type="term" value="F:isomerase activity"/>
    <property type="evidence" value="ECO:0007669"/>
    <property type="project" value="UniProtKB-KW"/>
</dbReference>
<dbReference type="AlphaFoldDB" id="A0A7X0IEP9"/>
<reference evidence="6 7" key="1">
    <citation type="submission" date="2020-08" db="EMBL/GenBank/DDBJ databases">
        <title>Sequencing the genomes of 1000 actinobacteria strains.</title>
        <authorList>
            <person name="Klenk H.-P."/>
        </authorList>
    </citation>
    <scope>NUCLEOTIDE SEQUENCE [LARGE SCALE GENOMIC DNA]</scope>
    <source>
        <strain evidence="6 7">DSM 44936</strain>
    </source>
</reference>
<dbReference type="CDD" id="cd15831">
    <property type="entry name" value="BTAD"/>
    <property type="match status" value="1"/>
</dbReference>
<evidence type="ECO:0000256" key="1">
    <source>
        <dbReference type="ARBA" id="ARBA00005820"/>
    </source>
</evidence>
<dbReference type="GO" id="GO:0000160">
    <property type="term" value="P:phosphorelay signal transduction system"/>
    <property type="evidence" value="ECO:0007669"/>
    <property type="project" value="InterPro"/>
</dbReference>
<dbReference type="Pfam" id="PF25872">
    <property type="entry name" value="HTH_77"/>
    <property type="match status" value="1"/>
</dbReference>
<gene>
    <name evidence="6" type="ORF">BJ992_003273</name>
</gene>
<name>A0A7X0IEP9_9ACTN</name>
<feature type="domain" description="OmpR/PhoB-type" evidence="5">
    <location>
        <begin position="1"/>
        <end position="96"/>
    </location>
</feature>
<organism evidence="6 7">
    <name type="scientific">Sphaerisporangium rubeum</name>
    <dbReference type="NCBI Taxonomy" id="321317"/>
    <lineage>
        <taxon>Bacteria</taxon>
        <taxon>Bacillati</taxon>
        <taxon>Actinomycetota</taxon>
        <taxon>Actinomycetes</taxon>
        <taxon>Streptosporangiales</taxon>
        <taxon>Streptosporangiaceae</taxon>
        <taxon>Sphaerisporangium</taxon>
    </lineage>
</organism>
<protein>
    <submittedName>
        <fullName evidence="6">Putative ATPase/DNA-binding SARP family transcriptional activator/ketosteroid isomerase-like protein</fullName>
    </submittedName>
</protein>
<dbReference type="InterPro" id="IPR001867">
    <property type="entry name" value="OmpR/PhoB-type_DNA-bd"/>
</dbReference>
<dbReference type="SMART" id="SM00862">
    <property type="entry name" value="Trans_reg_C"/>
    <property type="match status" value="1"/>
</dbReference>
<keyword evidence="2 3" id="KW-0238">DNA-binding</keyword>
<dbReference type="SUPFAM" id="SSF48452">
    <property type="entry name" value="TPR-like"/>
    <property type="match status" value="2"/>
</dbReference>
<dbReference type="InterPro" id="IPR058852">
    <property type="entry name" value="HTH_77"/>
</dbReference>
<dbReference type="RefSeq" id="WP_184981866.1">
    <property type="nucleotide sequence ID" value="NZ_JACHIU010000001.1"/>
</dbReference>
<comment type="caution">
    <text evidence="6">The sequence shown here is derived from an EMBL/GenBank/DDBJ whole genome shotgun (WGS) entry which is preliminary data.</text>
</comment>
<keyword evidence="7" id="KW-1185">Reference proteome</keyword>
<dbReference type="PANTHER" id="PTHR47691:SF3">
    <property type="entry name" value="HTH-TYPE TRANSCRIPTIONAL REGULATOR RV0890C-RELATED"/>
    <property type="match status" value="1"/>
</dbReference>
<dbReference type="PROSITE" id="PS51755">
    <property type="entry name" value="OMPR_PHOB"/>
    <property type="match status" value="1"/>
</dbReference>
<dbReference type="InterPro" id="IPR036388">
    <property type="entry name" value="WH-like_DNA-bd_sf"/>
</dbReference>
<evidence type="ECO:0000259" key="5">
    <source>
        <dbReference type="PROSITE" id="PS51755"/>
    </source>
</evidence>
<evidence type="ECO:0000256" key="2">
    <source>
        <dbReference type="ARBA" id="ARBA00023125"/>
    </source>
</evidence>
<dbReference type="EMBL" id="JACHIU010000001">
    <property type="protein sequence ID" value="MBB6473842.1"/>
    <property type="molecule type" value="Genomic_DNA"/>
</dbReference>
<evidence type="ECO:0000313" key="6">
    <source>
        <dbReference type="EMBL" id="MBB6473842.1"/>
    </source>
</evidence>
<dbReference type="GO" id="GO:0016887">
    <property type="term" value="F:ATP hydrolysis activity"/>
    <property type="evidence" value="ECO:0007669"/>
    <property type="project" value="InterPro"/>
</dbReference>
<dbReference type="SMART" id="SM01043">
    <property type="entry name" value="BTAD"/>
    <property type="match status" value="1"/>
</dbReference>
<proteinExistence type="inferred from homology"/>
<feature type="region of interest" description="Disordered" evidence="4">
    <location>
        <begin position="245"/>
        <end position="272"/>
    </location>
</feature>
<dbReference type="Gene3D" id="1.25.40.10">
    <property type="entry name" value="Tetratricopeptide repeat domain"/>
    <property type="match status" value="2"/>
</dbReference>
<comment type="similarity">
    <text evidence="1">Belongs to the AfsR/DnrI/RedD regulatory family.</text>
</comment>
<evidence type="ECO:0000256" key="4">
    <source>
        <dbReference type="SAM" id="MobiDB-lite"/>
    </source>
</evidence>
<dbReference type="InterPro" id="IPR011990">
    <property type="entry name" value="TPR-like_helical_dom_sf"/>
</dbReference>
<dbReference type="Proteomes" id="UP000555564">
    <property type="component" value="Unassembled WGS sequence"/>
</dbReference>
<dbReference type="Pfam" id="PF00486">
    <property type="entry name" value="Trans_reg_C"/>
    <property type="match status" value="1"/>
</dbReference>
<dbReference type="GO" id="GO:0006355">
    <property type="term" value="P:regulation of DNA-templated transcription"/>
    <property type="evidence" value="ECO:0007669"/>
    <property type="project" value="InterPro"/>
</dbReference>
<evidence type="ECO:0000256" key="3">
    <source>
        <dbReference type="PROSITE-ProRule" id="PRU01091"/>
    </source>
</evidence>
<dbReference type="InterPro" id="IPR005158">
    <property type="entry name" value="BTAD"/>
</dbReference>
<feature type="compositionally biased region" description="Low complexity" evidence="4">
    <location>
        <begin position="1059"/>
        <end position="1075"/>
    </location>
</feature>
<evidence type="ECO:0000313" key="7">
    <source>
        <dbReference type="Proteomes" id="UP000555564"/>
    </source>
</evidence>
<dbReference type="Pfam" id="PF13401">
    <property type="entry name" value="AAA_22"/>
    <property type="match status" value="1"/>
</dbReference>
<keyword evidence="6" id="KW-0413">Isomerase</keyword>
<dbReference type="InterPro" id="IPR049945">
    <property type="entry name" value="AAA_22"/>
</dbReference>
<dbReference type="Gene3D" id="3.40.50.300">
    <property type="entry name" value="P-loop containing nucleotide triphosphate hydrolases"/>
    <property type="match status" value="1"/>
</dbReference>
<accession>A0A7X0IEP9</accession>
<dbReference type="InterPro" id="IPR027417">
    <property type="entry name" value="P-loop_NTPase"/>
</dbReference>
<dbReference type="Pfam" id="PF03704">
    <property type="entry name" value="BTAD"/>
    <property type="match status" value="1"/>
</dbReference>
<dbReference type="InterPro" id="IPR016032">
    <property type="entry name" value="Sig_transdc_resp-reg_C-effctor"/>
</dbReference>
<dbReference type="SUPFAM" id="SSF46894">
    <property type="entry name" value="C-terminal effector domain of the bipartite response regulators"/>
    <property type="match status" value="1"/>
</dbReference>
<feature type="compositionally biased region" description="Pro residues" evidence="4">
    <location>
        <begin position="252"/>
        <end position="272"/>
    </location>
</feature>
<dbReference type="PANTHER" id="PTHR47691">
    <property type="entry name" value="REGULATOR-RELATED"/>
    <property type="match status" value="1"/>
</dbReference>
<dbReference type="GO" id="GO:0003677">
    <property type="term" value="F:DNA binding"/>
    <property type="evidence" value="ECO:0007669"/>
    <property type="project" value="UniProtKB-UniRule"/>
</dbReference>
<dbReference type="PRINTS" id="PR00364">
    <property type="entry name" value="DISEASERSIST"/>
</dbReference>